<dbReference type="InterPro" id="IPR018247">
    <property type="entry name" value="EF_Hand_1_Ca_BS"/>
</dbReference>
<accession>A0A1M5VEN7</accession>
<dbReference type="AlphaFoldDB" id="A0A1M5VEN7"/>
<evidence type="ECO:0000313" key="3">
    <source>
        <dbReference type="Proteomes" id="UP000184212"/>
    </source>
</evidence>
<dbReference type="InterPro" id="IPR055575">
    <property type="entry name" value="DUF7151"/>
</dbReference>
<keyword evidence="3" id="KW-1185">Reference proteome</keyword>
<gene>
    <name evidence="2" type="ORF">SAMN04488109_5053</name>
</gene>
<organism evidence="2 3">
    <name type="scientific">Chryseolinea serpens</name>
    <dbReference type="NCBI Taxonomy" id="947013"/>
    <lineage>
        <taxon>Bacteria</taxon>
        <taxon>Pseudomonadati</taxon>
        <taxon>Bacteroidota</taxon>
        <taxon>Cytophagia</taxon>
        <taxon>Cytophagales</taxon>
        <taxon>Fulvivirgaceae</taxon>
        <taxon>Chryseolinea</taxon>
    </lineage>
</organism>
<dbReference type="OrthoDB" id="676424at2"/>
<evidence type="ECO:0000313" key="2">
    <source>
        <dbReference type="EMBL" id="SHH73742.1"/>
    </source>
</evidence>
<proteinExistence type="predicted"/>
<dbReference type="STRING" id="947013.SAMN04488109_5053"/>
<dbReference type="PROSITE" id="PS00018">
    <property type="entry name" value="EF_HAND_1"/>
    <property type="match status" value="1"/>
</dbReference>
<evidence type="ECO:0000259" key="1">
    <source>
        <dbReference type="Pfam" id="PF23657"/>
    </source>
</evidence>
<feature type="domain" description="DUF7151" evidence="1">
    <location>
        <begin position="87"/>
        <end position="132"/>
    </location>
</feature>
<dbReference type="EMBL" id="FQWQ01000004">
    <property type="protein sequence ID" value="SHH73742.1"/>
    <property type="molecule type" value="Genomic_DNA"/>
</dbReference>
<sequence>MNTLKEKLPQAFSRFLIAGIVAMTMSCNDGSAGLTSLINVTNEAAGTKCQDGGLKLETGIDTNRNGTLDAGEVQQTEFVCNGINNQNSITKYTTEPSGLSCSAGGQKIETGRDKNGDGTLEETEIQQTMFVCNGMNGVSVNEIRLKIVSKYGNDSGTVFTTTELYDFDIRNYPGVDSAVFVVDGVRSYNGGWAGFQLFDATHSAFIDGSKVSTNLTDLKGIRLYSENILSKLPQSKVDIKVAISEAGWLVDASLFLYDVK</sequence>
<dbReference type="PROSITE" id="PS51257">
    <property type="entry name" value="PROKAR_LIPOPROTEIN"/>
    <property type="match status" value="1"/>
</dbReference>
<name>A0A1M5VEN7_9BACT</name>
<reference evidence="2 3" key="1">
    <citation type="submission" date="2016-11" db="EMBL/GenBank/DDBJ databases">
        <authorList>
            <person name="Jaros S."/>
            <person name="Januszkiewicz K."/>
            <person name="Wedrychowicz H."/>
        </authorList>
    </citation>
    <scope>NUCLEOTIDE SEQUENCE [LARGE SCALE GENOMIC DNA]</scope>
    <source>
        <strain evidence="2 3">DSM 24574</strain>
    </source>
</reference>
<feature type="domain" description="DUF7151" evidence="1">
    <location>
        <begin position="36"/>
        <end position="80"/>
    </location>
</feature>
<dbReference type="RefSeq" id="WP_073139997.1">
    <property type="nucleotide sequence ID" value="NZ_FQWQ01000004.1"/>
</dbReference>
<dbReference type="Proteomes" id="UP000184212">
    <property type="component" value="Unassembled WGS sequence"/>
</dbReference>
<protein>
    <recommendedName>
        <fullName evidence="1">DUF7151 domain-containing protein</fullName>
    </recommendedName>
</protein>
<dbReference type="Pfam" id="PF23657">
    <property type="entry name" value="DUF7151"/>
    <property type="match status" value="2"/>
</dbReference>